<sequence>MILKVSKYHRRQMHLMAVHDHLKPKRPANFCIQIIQSSLLSSNKVQAPNFDDNLSSSSEEGHRTSSNDEQAETPSELQNTVSVKTEEKDGGGRAKR</sequence>
<feature type="region of interest" description="Disordered" evidence="1">
    <location>
        <begin position="42"/>
        <end position="96"/>
    </location>
</feature>
<dbReference type="EMBL" id="NHYE01001128">
    <property type="protein sequence ID" value="PPQ98272.1"/>
    <property type="molecule type" value="Genomic_DNA"/>
</dbReference>
<reference evidence="2 3" key="1">
    <citation type="journal article" date="2018" name="Evol. Lett.">
        <title>Horizontal gene cluster transfer increased hallucinogenic mushroom diversity.</title>
        <authorList>
            <person name="Reynolds H.T."/>
            <person name="Vijayakumar V."/>
            <person name="Gluck-Thaler E."/>
            <person name="Korotkin H.B."/>
            <person name="Matheny P.B."/>
            <person name="Slot J.C."/>
        </authorList>
    </citation>
    <scope>NUCLEOTIDE SEQUENCE [LARGE SCALE GENOMIC DNA]</scope>
    <source>
        <strain evidence="2 3">SRW20</strain>
    </source>
</reference>
<comment type="caution">
    <text evidence="2">The sequence shown here is derived from an EMBL/GenBank/DDBJ whole genome shotgun (WGS) entry which is preliminary data.</text>
</comment>
<protein>
    <submittedName>
        <fullName evidence="2">Uncharacterized protein</fullName>
    </submittedName>
</protein>
<accession>A0A409Y5H2</accession>
<evidence type="ECO:0000313" key="2">
    <source>
        <dbReference type="EMBL" id="PPQ98272.1"/>
    </source>
</evidence>
<gene>
    <name evidence="2" type="ORF">CVT26_013530</name>
</gene>
<dbReference type="Proteomes" id="UP000284706">
    <property type="component" value="Unassembled WGS sequence"/>
</dbReference>
<feature type="compositionally biased region" description="Basic and acidic residues" evidence="1">
    <location>
        <begin position="84"/>
        <end position="96"/>
    </location>
</feature>
<dbReference type="AlphaFoldDB" id="A0A409Y5H2"/>
<feature type="compositionally biased region" description="Polar residues" evidence="1">
    <location>
        <begin position="72"/>
        <end position="83"/>
    </location>
</feature>
<proteinExistence type="predicted"/>
<organism evidence="2 3">
    <name type="scientific">Gymnopilus dilepis</name>
    <dbReference type="NCBI Taxonomy" id="231916"/>
    <lineage>
        <taxon>Eukaryota</taxon>
        <taxon>Fungi</taxon>
        <taxon>Dikarya</taxon>
        <taxon>Basidiomycota</taxon>
        <taxon>Agaricomycotina</taxon>
        <taxon>Agaricomycetes</taxon>
        <taxon>Agaricomycetidae</taxon>
        <taxon>Agaricales</taxon>
        <taxon>Agaricineae</taxon>
        <taxon>Hymenogastraceae</taxon>
        <taxon>Gymnopilus</taxon>
    </lineage>
</organism>
<name>A0A409Y5H2_9AGAR</name>
<evidence type="ECO:0000256" key="1">
    <source>
        <dbReference type="SAM" id="MobiDB-lite"/>
    </source>
</evidence>
<keyword evidence="3" id="KW-1185">Reference proteome</keyword>
<dbReference type="InParanoid" id="A0A409Y5H2"/>
<evidence type="ECO:0000313" key="3">
    <source>
        <dbReference type="Proteomes" id="UP000284706"/>
    </source>
</evidence>